<dbReference type="AlphaFoldDB" id="A0AAV7P006"/>
<sequence>MLPDAMEFVEPSAVPPLSASTQPTLLRGSRLLSRAAGQGSWSQLQGPGRPISTQSSNLFRPFFDWRQLAGPCPWKQPDKGTLQYSHSAAAPVFPLQLDCESWASGSLNRHAAAAAEVTPEGGTFARSREMALDSPIEEAHGLFLIPITPGCIPQSPLSLPQILSLVPHCSGSRDPRQQRLLDVTNGCSTRANHPGELADEARCQRRTAELV</sequence>
<comment type="caution">
    <text evidence="1">The sequence shown here is derived from an EMBL/GenBank/DDBJ whole genome shotgun (WGS) entry which is preliminary data.</text>
</comment>
<protein>
    <submittedName>
        <fullName evidence="1">Uncharacterized protein</fullName>
    </submittedName>
</protein>
<accession>A0AAV7P006</accession>
<evidence type="ECO:0000313" key="2">
    <source>
        <dbReference type="Proteomes" id="UP001066276"/>
    </source>
</evidence>
<dbReference type="Proteomes" id="UP001066276">
    <property type="component" value="Chromosome 8"/>
</dbReference>
<gene>
    <name evidence="1" type="ORF">NDU88_007135</name>
</gene>
<organism evidence="1 2">
    <name type="scientific">Pleurodeles waltl</name>
    <name type="common">Iberian ribbed newt</name>
    <dbReference type="NCBI Taxonomy" id="8319"/>
    <lineage>
        <taxon>Eukaryota</taxon>
        <taxon>Metazoa</taxon>
        <taxon>Chordata</taxon>
        <taxon>Craniata</taxon>
        <taxon>Vertebrata</taxon>
        <taxon>Euteleostomi</taxon>
        <taxon>Amphibia</taxon>
        <taxon>Batrachia</taxon>
        <taxon>Caudata</taxon>
        <taxon>Salamandroidea</taxon>
        <taxon>Salamandridae</taxon>
        <taxon>Pleurodelinae</taxon>
        <taxon>Pleurodeles</taxon>
    </lineage>
</organism>
<proteinExistence type="predicted"/>
<evidence type="ECO:0000313" key="1">
    <source>
        <dbReference type="EMBL" id="KAJ1118948.1"/>
    </source>
</evidence>
<dbReference type="EMBL" id="JANPWB010000012">
    <property type="protein sequence ID" value="KAJ1118948.1"/>
    <property type="molecule type" value="Genomic_DNA"/>
</dbReference>
<name>A0AAV7P006_PLEWA</name>
<keyword evidence="2" id="KW-1185">Reference proteome</keyword>
<reference evidence="1" key="1">
    <citation type="journal article" date="2022" name="bioRxiv">
        <title>Sequencing and chromosome-scale assembly of the giantPleurodeles waltlgenome.</title>
        <authorList>
            <person name="Brown T."/>
            <person name="Elewa A."/>
            <person name="Iarovenko S."/>
            <person name="Subramanian E."/>
            <person name="Araus A.J."/>
            <person name="Petzold A."/>
            <person name="Susuki M."/>
            <person name="Suzuki K.-i.T."/>
            <person name="Hayashi T."/>
            <person name="Toyoda A."/>
            <person name="Oliveira C."/>
            <person name="Osipova E."/>
            <person name="Leigh N.D."/>
            <person name="Simon A."/>
            <person name="Yun M.H."/>
        </authorList>
    </citation>
    <scope>NUCLEOTIDE SEQUENCE</scope>
    <source>
        <strain evidence="1">20211129_DDA</strain>
        <tissue evidence="1">Liver</tissue>
    </source>
</reference>